<dbReference type="SUPFAM" id="SSF53756">
    <property type="entry name" value="UDP-Glycosyltransferase/glycogen phosphorylase"/>
    <property type="match status" value="1"/>
</dbReference>
<name>A0A7C6AA17_UNCW3</name>
<dbReference type="GO" id="GO:0016757">
    <property type="term" value="F:glycosyltransferase activity"/>
    <property type="evidence" value="ECO:0007669"/>
    <property type="project" value="TreeGrafter"/>
</dbReference>
<comment type="caution">
    <text evidence="2">The sequence shown here is derived from an EMBL/GenBank/DDBJ whole genome shotgun (WGS) entry which is preliminary data.</text>
</comment>
<dbReference type="PANTHER" id="PTHR12526">
    <property type="entry name" value="GLYCOSYLTRANSFERASE"/>
    <property type="match status" value="1"/>
</dbReference>
<gene>
    <name evidence="2" type="ORF">ENW73_08675</name>
</gene>
<reference evidence="2" key="1">
    <citation type="journal article" date="2020" name="mSystems">
        <title>Genome- and Community-Level Interaction Insights into Carbon Utilization and Element Cycling Functions of Hydrothermarchaeota in Hydrothermal Sediment.</title>
        <authorList>
            <person name="Zhou Z."/>
            <person name="Liu Y."/>
            <person name="Xu W."/>
            <person name="Pan J."/>
            <person name="Luo Z.H."/>
            <person name="Li M."/>
        </authorList>
    </citation>
    <scope>NUCLEOTIDE SEQUENCE [LARGE SCALE GENOMIC DNA]</scope>
    <source>
        <strain evidence="2">SpSt-876</strain>
    </source>
</reference>
<evidence type="ECO:0000259" key="1">
    <source>
        <dbReference type="Pfam" id="PF13439"/>
    </source>
</evidence>
<keyword evidence="2" id="KW-0808">Transferase</keyword>
<dbReference type="AlphaFoldDB" id="A0A7C6AA17"/>
<dbReference type="Gene3D" id="3.40.50.2000">
    <property type="entry name" value="Glycogen Phosphorylase B"/>
    <property type="match status" value="2"/>
</dbReference>
<dbReference type="EMBL" id="DTLI01000206">
    <property type="protein sequence ID" value="HHS52911.1"/>
    <property type="molecule type" value="Genomic_DNA"/>
</dbReference>
<feature type="domain" description="Glycosyltransferase subfamily 4-like N-terminal" evidence="1">
    <location>
        <begin position="87"/>
        <end position="211"/>
    </location>
</feature>
<dbReference type="InterPro" id="IPR028098">
    <property type="entry name" value="Glyco_trans_4-like_N"/>
</dbReference>
<dbReference type="PANTHER" id="PTHR12526:SF638">
    <property type="entry name" value="SPORE COAT PROTEIN SA"/>
    <property type="match status" value="1"/>
</dbReference>
<proteinExistence type="predicted"/>
<dbReference type="Pfam" id="PF13692">
    <property type="entry name" value="Glyco_trans_1_4"/>
    <property type="match status" value="1"/>
</dbReference>
<evidence type="ECO:0000313" key="2">
    <source>
        <dbReference type="EMBL" id="HHS52911.1"/>
    </source>
</evidence>
<accession>A0A7C6AA17</accession>
<sequence length="405" mass="45113">MKKVLIVTYYAPPVGMAGVLRVTKLAKFLPEFGWQPILLTVKPISYFLYDPDLLNDLAGITIYRSESLDPARLLYFFRKDKPITVKSTGPLFINYLLFPDAKVLWVPFAVSLGKKLIEQEKPSLIFATAPPYSALLIGVYLKNYARIPLVSDFRDAYPTGFTPPPIHFRYPVALLRRHILKKSDAIVAVNQGTATKLEKKAIVIENGYDPDEFSAKDEVPSIFATIPPNHLTIFYAGTLWENEDALFAFLEAAKGLKNLKVLVAGRASIDCQSRLRAFSPIVNYLGVLSHQVVISLMKKADILLYLTKPNQPAGIKLYEYFGAGKPILAVCEGCNEAVRLIEHHNAGLVSSLSPDEIKSTLLAIIEKKGNFCNQSALGRYNRKKQAERLAELFNSLTPTTVDHSP</sequence>
<protein>
    <submittedName>
        <fullName evidence="2">Glycosyltransferase</fullName>
    </submittedName>
</protein>
<dbReference type="Pfam" id="PF13439">
    <property type="entry name" value="Glyco_transf_4"/>
    <property type="match status" value="1"/>
</dbReference>
<dbReference type="CDD" id="cd03794">
    <property type="entry name" value="GT4_WbuB-like"/>
    <property type="match status" value="1"/>
</dbReference>
<organism evidence="2">
    <name type="scientific">candidate division WOR-3 bacterium</name>
    <dbReference type="NCBI Taxonomy" id="2052148"/>
    <lineage>
        <taxon>Bacteria</taxon>
        <taxon>Bacteria division WOR-3</taxon>
    </lineage>
</organism>